<organism evidence="1 2">
    <name type="scientific">Aquibacillus halophilus</name>
    <dbReference type="NCBI Taxonomy" id="930132"/>
    <lineage>
        <taxon>Bacteria</taxon>
        <taxon>Bacillati</taxon>
        <taxon>Bacillota</taxon>
        <taxon>Bacilli</taxon>
        <taxon>Bacillales</taxon>
        <taxon>Bacillaceae</taxon>
        <taxon>Aquibacillus</taxon>
    </lineage>
</organism>
<proteinExistence type="predicted"/>
<dbReference type="EMBL" id="WJNG01000013">
    <property type="protein sequence ID" value="MRH44083.1"/>
    <property type="molecule type" value="Genomic_DNA"/>
</dbReference>
<comment type="caution">
    <text evidence="1">The sequence shown here is derived from an EMBL/GenBank/DDBJ whole genome shotgun (WGS) entry which is preliminary data.</text>
</comment>
<evidence type="ECO:0008006" key="3">
    <source>
        <dbReference type="Google" id="ProtNLM"/>
    </source>
</evidence>
<dbReference type="RefSeq" id="WP_153737687.1">
    <property type="nucleotide sequence ID" value="NZ_WJNG01000013.1"/>
</dbReference>
<dbReference type="SUPFAM" id="SSF54001">
    <property type="entry name" value="Cysteine proteinases"/>
    <property type="match status" value="1"/>
</dbReference>
<dbReference type="AlphaFoldDB" id="A0A6A8DEL3"/>
<dbReference type="Gene3D" id="3.90.1720.10">
    <property type="entry name" value="endopeptidase domain like (from Nostoc punctiforme)"/>
    <property type="match status" value="1"/>
</dbReference>
<accession>A0A6A8DEL3</accession>
<protein>
    <recommendedName>
        <fullName evidence="3">LRAT domain-containing protein</fullName>
    </recommendedName>
</protein>
<reference evidence="1" key="1">
    <citation type="submission" date="2019-11" db="EMBL/GenBank/DDBJ databases">
        <authorList>
            <person name="Li J."/>
        </authorList>
    </citation>
    <scope>NUCLEOTIDE SEQUENCE</scope>
    <source>
        <strain evidence="1">B6B</strain>
    </source>
</reference>
<keyword evidence="2" id="KW-1185">Reference proteome</keyword>
<evidence type="ECO:0000313" key="2">
    <source>
        <dbReference type="Proteomes" id="UP000799092"/>
    </source>
</evidence>
<name>A0A6A8DEL3_9BACI</name>
<evidence type="ECO:0000313" key="1">
    <source>
        <dbReference type="EMBL" id="MRH44083.1"/>
    </source>
</evidence>
<dbReference type="OrthoDB" id="2080087at2"/>
<dbReference type="InterPro" id="IPR038765">
    <property type="entry name" value="Papain-like_cys_pep_sf"/>
</dbReference>
<gene>
    <name evidence="1" type="ORF">GH741_15680</name>
</gene>
<sequence length="162" mass="18179">MSHSTTNSIKTYPQTNELITPGDILYSSKGWSTFLVGHVGIVGPDLSIHHSHPSGGYSDSLPGYLSRHKFGGDIIVFRPKIGASQAAEWAVKNIGAVNKYIFHLHLDNIALNYCSKFIWQAFWFSQSVDITSRNLSHRSKNWVYPMNIKSSWNLEVVTTINL</sequence>
<dbReference type="Proteomes" id="UP000799092">
    <property type="component" value="Unassembled WGS sequence"/>
</dbReference>